<comment type="subcellular location">
    <subcellularLocation>
        <location evidence="1 10">Cell outer membrane</location>
        <topology evidence="1 10">Multi-pass membrane protein</topology>
    </subcellularLocation>
</comment>
<dbReference type="InterPro" id="IPR036942">
    <property type="entry name" value="Beta-barrel_TonB_sf"/>
</dbReference>
<evidence type="ECO:0000259" key="13">
    <source>
        <dbReference type="Pfam" id="PF00593"/>
    </source>
</evidence>
<keyword evidence="6" id="KW-0406">Ion transport</keyword>
<dbReference type="Proteomes" id="UP000185895">
    <property type="component" value="Unassembled WGS sequence"/>
</dbReference>
<evidence type="ECO:0000313" key="16">
    <source>
        <dbReference type="Proteomes" id="UP000185895"/>
    </source>
</evidence>
<evidence type="ECO:0000256" key="12">
    <source>
        <dbReference type="SAM" id="SignalP"/>
    </source>
</evidence>
<protein>
    <submittedName>
        <fullName evidence="15">TonB-dependent receptor</fullName>
    </submittedName>
</protein>
<evidence type="ECO:0000256" key="5">
    <source>
        <dbReference type="ARBA" id="ARBA00022729"/>
    </source>
</evidence>
<keyword evidence="15" id="KW-0675">Receptor</keyword>
<keyword evidence="7 11" id="KW-0798">TonB box</keyword>
<comment type="caution">
    <text evidence="15">The sequence shown here is derived from an EMBL/GenBank/DDBJ whole genome shotgun (WGS) entry which is preliminary data.</text>
</comment>
<dbReference type="Gene3D" id="2.170.130.10">
    <property type="entry name" value="TonB-dependent receptor, plug domain"/>
    <property type="match status" value="1"/>
</dbReference>
<proteinExistence type="inferred from homology"/>
<keyword evidence="9 10" id="KW-0998">Cell outer membrane</keyword>
<keyword evidence="4 10" id="KW-0812">Transmembrane</keyword>
<dbReference type="Pfam" id="PF07715">
    <property type="entry name" value="Plug"/>
    <property type="match status" value="1"/>
</dbReference>
<reference evidence="15 16" key="1">
    <citation type="submission" date="2016-09" db="EMBL/GenBank/DDBJ databases">
        <authorList>
            <person name="Capua I."/>
            <person name="De Benedictis P."/>
            <person name="Joannis T."/>
            <person name="Lombin L.H."/>
            <person name="Cattoli G."/>
        </authorList>
    </citation>
    <scope>NUCLEOTIDE SEQUENCE [LARGE SCALE GENOMIC DNA]</scope>
    <source>
        <strain evidence="15 16">ANC 4671</strain>
    </source>
</reference>
<accession>A0A1E7QZ47</accession>
<evidence type="ECO:0000313" key="15">
    <source>
        <dbReference type="EMBL" id="OEY92286.1"/>
    </source>
</evidence>
<comment type="similarity">
    <text evidence="10 11">Belongs to the TonB-dependent receptor family.</text>
</comment>
<dbReference type="PANTHER" id="PTHR30069:SF53">
    <property type="entry name" value="COLICIN I RECEPTOR-RELATED"/>
    <property type="match status" value="1"/>
</dbReference>
<dbReference type="Pfam" id="PF00593">
    <property type="entry name" value="TonB_dep_Rec_b-barrel"/>
    <property type="match status" value="1"/>
</dbReference>
<dbReference type="SUPFAM" id="SSF56935">
    <property type="entry name" value="Porins"/>
    <property type="match status" value="1"/>
</dbReference>
<gene>
    <name evidence="15" type="ORF">BJI46_05955</name>
</gene>
<evidence type="ECO:0000256" key="2">
    <source>
        <dbReference type="ARBA" id="ARBA00022448"/>
    </source>
</evidence>
<dbReference type="PROSITE" id="PS52016">
    <property type="entry name" value="TONB_DEPENDENT_REC_3"/>
    <property type="match status" value="1"/>
</dbReference>
<dbReference type="AlphaFoldDB" id="A0A1E7QZ47"/>
<dbReference type="CDD" id="cd01347">
    <property type="entry name" value="ligand_gated_channel"/>
    <property type="match status" value="1"/>
</dbReference>
<dbReference type="STRING" id="1262585.BJI46_05955"/>
<dbReference type="PANTHER" id="PTHR30069">
    <property type="entry name" value="TONB-DEPENDENT OUTER MEMBRANE RECEPTOR"/>
    <property type="match status" value="1"/>
</dbReference>
<dbReference type="GO" id="GO:0009279">
    <property type="term" value="C:cell outer membrane"/>
    <property type="evidence" value="ECO:0007669"/>
    <property type="project" value="UniProtKB-SubCell"/>
</dbReference>
<evidence type="ECO:0000256" key="3">
    <source>
        <dbReference type="ARBA" id="ARBA00022452"/>
    </source>
</evidence>
<evidence type="ECO:0000256" key="10">
    <source>
        <dbReference type="PROSITE-ProRule" id="PRU01360"/>
    </source>
</evidence>
<feature type="chain" id="PRO_5009201009" evidence="12">
    <location>
        <begin position="31"/>
        <end position="661"/>
    </location>
</feature>
<keyword evidence="3 10" id="KW-1134">Transmembrane beta strand</keyword>
<dbReference type="InterPro" id="IPR000531">
    <property type="entry name" value="Beta-barrel_TonB"/>
</dbReference>
<sequence>MKHHSKSTFISRFNYLSFSIMLLSPTLGIAAESSSELQTLPALVVTASQTAHSQKDAPASISVITQEDLAKSPNYDLADILANSAGIHINTSSAYGRKEIKIRGLDSDYTLLLVNGRRINSRDALTSNYSNDFDLSAIPIAAIDRIEVVRGPMSSLYGADALGGVVNIILKKPSDKTEGEIGYSYEVPTEGDHGAVHKTSAYLSGSLIENKLLANLMIEGVNQKAWQSDQSIYKNTDASEKRKAFTALSNFSWLINNDQTLDLDVTYRSDDRKATWSNYGLSFPTNIQEMDRTSVGLSYTGNWFGVESRLRYYYENVELMDDSEIISTLYQKTGDIEQTNHTLDGQFSYHLGDNHLLTAGSEFRKTKLSHNQNLNSTTSLDQSALYLQDEWSLNRLKLTFGGRYDHYESFGGQFSPRIYAVFNVSDQFNLKGGIGKAFKAPSISQSDPDYAVLACRGLCSVIGNPDLEPETATSYEFGGVYDNEQIFASLMLFQNDIKNMIVSDSWRAGYRPTVMTYTNIHSAKIKGIEFDGRYTLNNAWGIKLNYTFSDSENKTTGQELDYSPRHTGNIALDWKANSALRFELAYQYTGSQMLYVPALSQSQKSGAYHTVNLSGNYQFTPDINLQAGIKNLTNTKRDDIARSIDHILMSRSIFAGFNFKF</sequence>
<evidence type="ECO:0000256" key="6">
    <source>
        <dbReference type="ARBA" id="ARBA00023065"/>
    </source>
</evidence>
<feature type="domain" description="TonB-dependent receptor-like beta-barrel" evidence="13">
    <location>
        <begin position="249"/>
        <end position="632"/>
    </location>
</feature>
<dbReference type="InterPro" id="IPR037066">
    <property type="entry name" value="Plug_dom_sf"/>
</dbReference>
<feature type="signal peptide" evidence="12">
    <location>
        <begin position="1"/>
        <end position="30"/>
    </location>
</feature>
<dbReference type="InterPro" id="IPR012910">
    <property type="entry name" value="Plug_dom"/>
</dbReference>
<evidence type="ECO:0000259" key="14">
    <source>
        <dbReference type="Pfam" id="PF07715"/>
    </source>
</evidence>
<dbReference type="Gene3D" id="2.40.170.20">
    <property type="entry name" value="TonB-dependent receptor, beta-barrel domain"/>
    <property type="match status" value="1"/>
</dbReference>
<keyword evidence="16" id="KW-1185">Reference proteome</keyword>
<evidence type="ECO:0000256" key="9">
    <source>
        <dbReference type="ARBA" id="ARBA00023237"/>
    </source>
</evidence>
<dbReference type="RefSeq" id="WP_070070881.1">
    <property type="nucleotide sequence ID" value="NZ_MKKK01000067.1"/>
</dbReference>
<keyword evidence="2 10" id="KW-0813">Transport</keyword>
<evidence type="ECO:0000256" key="4">
    <source>
        <dbReference type="ARBA" id="ARBA00022692"/>
    </source>
</evidence>
<organism evidence="15 16">
    <name type="scientific">Acinetobacter qingfengensis</name>
    <dbReference type="NCBI Taxonomy" id="1262585"/>
    <lineage>
        <taxon>Bacteria</taxon>
        <taxon>Pseudomonadati</taxon>
        <taxon>Pseudomonadota</taxon>
        <taxon>Gammaproteobacteria</taxon>
        <taxon>Moraxellales</taxon>
        <taxon>Moraxellaceae</taxon>
        <taxon>Acinetobacter</taxon>
    </lineage>
</organism>
<dbReference type="InterPro" id="IPR039426">
    <property type="entry name" value="TonB-dep_rcpt-like"/>
</dbReference>
<feature type="domain" description="TonB-dependent receptor plug" evidence="14">
    <location>
        <begin position="54"/>
        <end position="165"/>
    </location>
</feature>
<keyword evidence="5 12" id="KW-0732">Signal</keyword>
<dbReference type="GO" id="GO:0044718">
    <property type="term" value="P:siderophore transmembrane transport"/>
    <property type="evidence" value="ECO:0007669"/>
    <property type="project" value="TreeGrafter"/>
</dbReference>
<evidence type="ECO:0000256" key="11">
    <source>
        <dbReference type="RuleBase" id="RU003357"/>
    </source>
</evidence>
<evidence type="ECO:0000256" key="7">
    <source>
        <dbReference type="ARBA" id="ARBA00023077"/>
    </source>
</evidence>
<dbReference type="GO" id="GO:0015344">
    <property type="term" value="F:siderophore uptake transmembrane transporter activity"/>
    <property type="evidence" value="ECO:0007669"/>
    <property type="project" value="TreeGrafter"/>
</dbReference>
<name>A0A1E7QZ47_9GAMM</name>
<dbReference type="EMBL" id="MKKK01000067">
    <property type="protein sequence ID" value="OEY92286.1"/>
    <property type="molecule type" value="Genomic_DNA"/>
</dbReference>
<evidence type="ECO:0000256" key="8">
    <source>
        <dbReference type="ARBA" id="ARBA00023136"/>
    </source>
</evidence>
<keyword evidence="8 10" id="KW-0472">Membrane</keyword>
<evidence type="ECO:0000256" key="1">
    <source>
        <dbReference type="ARBA" id="ARBA00004571"/>
    </source>
</evidence>